<evidence type="ECO:0000259" key="2">
    <source>
        <dbReference type="PROSITE" id="PS51379"/>
    </source>
</evidence>
<comment type="caution">
    <text evidence="3">The sequence shown here is derived from an EMBL/GenBank/DDBJ whole genome shotgun (WGS) entry which is preliminary data.</text>
</comment>
<feature type="compositionally biased region" description="Pro residues" evidence="1">
    <location>
        <begin position="116"/>
        <end position="127"/>
    </location>
</feature>
<evidence type="ECO:0000313" key="3">
    <source>
        <dbReference type="EMBL" id="OIR05279.1"/>
    </source>
</evidence>
<feature type="region of interest" description="Disordered" evidence="1">
    <location>
        <begin position="116"/>
        <end position="144"/>
    </location>
</feature>
<organism evidence="3">
    <name type="scientific">mine drainage metagenome</name>
    <dbReference type="NCBI Taxonomy" id="410659"/>
    <lineage>
        <taxon>unclassified sequences</taxon>
        <taxon>metagenomes</taxon>
        <taxon>ecological metagenomes</taxon>
    </lineage>
</organism>
<protein>
    <submittedName>
        <fullName evidence="3">Electron transport complex subunit RsxB</fullName>
    </submittedName>
</protein>
<proteinExistence type="predicted"/>
<evidence type="ECO:0000256" key="1">
    <source>
        <dbReference type="SAM" id="MobiDB-lite"/>
    </source>
</evidence>
<dbReference type="Pfam" id="PF00037">
    <property type="entry name" value="Fer4"/>
    <property type="match status" value="1"/>
</dbReference>
<sequence>MPHSPESNKQPISRREMFAGLLSPFRRVIQAGTGIPADVPQSREALQAGDVMAVIGGRLCLAYHEIACTACVDRCPVPGALVSEEGLPRVVPALCTGCGLCQPVCPAPENAIRMVPRPPGLARPASPPDDDGSSVERRSSRGKA</sequence>
<dbReference type="InterPro" id="IPR017896">
    <property type="entry name" value="4Fe4S_Fe-S-bd"/>
</dbReference>
<dbReference type="SUPFAM" id="SSF54862">
    <property type="entry name" value="4Fe-4S ferredoxins"/>
    <property type="match status" value="1"/>
</dbReference>
<dbReference type="PROSITE" id="PS51379">
    <property type="entry name" value="4FE4S_FER_2"/>
    <property type="match status" value="1"/>
</dbReference>
<feature type="compositionally biased region" description="Basic and acidic residues" evidence="1">
    <location>
        <begin position="134"/>
        <end position="144"/>
    </location>
</feature>
<dbReference type="AlphaFoldDB" id="A0A1J5SAB9"/>
<dbReference type="Gene3D" id="3.30.70.20">
    <property type="match status" value="1"/>
</dbReference>
<reference evidence="3" key="1">
    <citation type="submission" date="2016-10" db="EMBL/GenBank/DDBJ databases">
        <title>Sequence of Gallionella enrichment culture.</title>
        <authorList>
            <person name="Poehlein A."/>
            <person name="Muehling M."/>
            <person name="Daniel R."/>
        </authorList>
    </citation>
    <scope>NUCLEOTIDE SEQUENCE</scope>
</reference>
<dbReference type="InterPro" id="IPR017900">
    <property type="entry name" value="4Fe4S_Fe_S_CS"/>
</dbReference>
<feature type="domain" description="4Fe-4S ferredoxin-type" evidence="2">
    <location>
        <begin position="86"/>
        <end position="117"/>
    </location>
</feature>
<name>A0A1J5SAB9_9ZZZZ</name>
<gene>
    <name evidence="3" type="primary">rsxB_7</name>
    <name evidence="3" type="ORF">GALL_125910</name>
</gene>
<dbReference type="PROSITE" id="PS00198">
    <property type="entry name" value="4FE4S_FER_1"/>
    <property type="match status" value="1"/>
</dbReference>
<dbReference type="EMBL" id="MLJW01000051">
    <property type="protein sequence ID" value="OIR05279.1"/>
    <property type="molecule type" value="Genomic_DNA"/>
</dbReference>
<accession>A0A1J5SAB9</accession>